<dbReference type="SUPFAM" id="SSF49599">
    <property type="entry name" value="TRAF domain-like"/>
    <property type="match status" value="1"/>
</dbReference>
<dbReference type="Gene3D" id="3.30.40.10">
    <property type="entry name" value="Zinc/RING finger domain, C3HC4 (zinc finger)"/>
    <property type="match status" value="1"/>
</dbReference>
<keyword evidence="1" id="KW-0675">Receptor</keyword>
<sequence>MEKAEVKVAKVVVPIDLVESDDPDGLTNVPAEIFGAHMDKLCDYTCRKCDFVPLNAACLRCGCPFCSTCFDKIRSMDKCSACASDIVRDDDKKIITAPAYLISGKLKTLEVTCLHRNIGCPDKMLFGDNGKVLLDHLRECKFALVKCPDCESVMSKGALAIHKPDDEMCQDSMHTCVLCRTDHRLKDMGVHKMSAEHIQIACEYTEIHTKIITGMLSGQNNVDKKYLEERAADPTQVCDSDDNLDGMIIDLKDKNESLQITVNEQGQLIEGLTAKLEAQQKVIEEIQKKIGLVE</sequence>
<evidence type="ECO:0000313" key="1">
    <source>
        <dbReference type="EMBL" id="AYV84349.1"/>
    </source>
</evidence>
<gene>
    <name evidence="1" type="ORF">Hyperionvirus23_16</name>
</gene>
<protein>
    <submittedName>
        <fullName evidence="1">TNF receptor-associated factor 2</fullName>
    </submittedName>
</protein>
<organism evidence="1">
    <name type="scientific">Hyperionvirus sp</name>
    <dbReference type="NCBI Taxonomy" id="2487770"/>
    <lineage>
        <taxon>Viruses</taxon>
        <taxon>Varidnaviria</taxon>
        <taxon>Bamfordvirae</taxon>
        <taxon>Nucleocytoviricota</taxon>
        <taxon>Megaviricetes</taxon>
        <taxon>Imitervirales</taxon>
        <taxon>Mimiviridae</taxon>
        <taxon>Klosneuvirinae</taxon>
    </lineage>
</organism>
<reference evidence="1" key="1">
    <citation type="submission" date="2018-10" db="EMBL/GenBank/DDBJ databases">
        <title>Hidden diversity of soil giant viruses.</title>
        <authorList>
            <person name="Schulz F."/>
            <person name="Alteio L."/>
            <person name="Goudeau D."/>
            <person name="Ryan E.M."/>
            <person name="Malmstrom R.R."/>
            <person name="Blanchard J."/>
            <person name="Woyke T."/>
        </authorList>
    </citation>
    <scope>NUCLEOTIDE SEQUENCE</scope>
    <source>
        <strain evidence="1">HYV1</strain>
    </source>
</reference>
<dbReference type="InterPro" id="IPR013083">
    <property type="entry name" value="Znf_RING/FYVE/PHD"/>
</dbReference>
<name>A0A3G5AG36_9VIRU</name>
<dbReference type="EMBL" id="MK072405">
    <property type="protein sequence ID" value="AYV84349.1"/>
    <property type="molecule type" value="Genomic_DNA"/>
</dbReference>
<accession>A0A3G5AG36</accession>
<proteinExistence type="predicted"/>